<dbReference type="AlphaFoldDB" id="A0A0D9AGE4"/>
<evidence type="ECO:0000313" key="2">
    <source>
        <dbReference type="EMBL" id="KJH80073.1"/>
    </source>
</evidence>
<dbReference type="Pfam" id="PF13116">
    <property type="entry name" value="YhdP"/>
    <property type="match status" value="1"/>
</dbReference>
<comment type="caution">
    <text evidence="2">The sequence shown here is derived from an EMBL/GenBank/DDBJ whole genome shotgun (WGS) entry which is preliminary data.</text>
</comment>
<dbReference type="Proteomes" id="UP000032487">
    <property type="component" value="Unassembled WGS sequence"/>
</dbReference>
<name>A0A0D9AGE4_STUST</name>
<dbReference type="PATRIC" id="fig|316.101.peg.2405"/>
<dbReference type="InterPro" id="IPR011836">
    <property type="entry name" value="YhdP"/>
</dbReference>
<protein>
    <recommendedName>
        <fullName evidence="1">YhdP central domain-containing protein</fullName>
    </recommendedName>
</protein>
<dbReference type="PANTHER" id="PTHR38690:SF1">
    <property type="entry name" value="PROTEASE"/>
    <property type="match status" value="1"/>
</dbReference>
<feature type="domain" description="YhdP central" evidence="1">
    <location>
        <begin position="11"/>
        <end position="1257"/>
    </location>
</feature>
<dbReference type="InterPro" id="IPR025263">
    <property type="entry name" value="YhdP_central"/>
</dbReference>
<dbReference type="NCBIfam" id="TIGR02099">
    <property type="entry name" value="YhdP family protein"/>
    <property type="match status" value="1"/>
</dbReference>
<dbReference type="EMBL" id="JYHV01000034">
    <property type="protein sequence ID" value="KJH80073.1"/>
    <property type="molecule type" value="Genomic_DNA"/>
</dbReference>
<dbReference type="OrthoDB" id="9762238at2"/>
<accession>A0A0D9AGE4</accession>
<evidence type="ECO:0000259" key="1">
    <source>
        <dbReference type="Pfam" id="PF13116"/>
    </source>
</evidence>
<proteinExistence type="predicted"/>
<reference evidence="2 3" key="1">
    <citation type="submission" date="2015-02" db="EMBL/GenBank/DDBJ databases">
        <title>Draft genome sequence of Pseudomonas stutzeri NT0128 isolated from wheat (Triticum turgidum) rhizosphere.</title>
        <authorList>
            <person name="Tovi N."/>
            <person name="Frenk S."/>
            <person name="Hadar Y."/>
            <person name="Minz D."/>
        </authorList>
    </citation>
    <scope>NUCLEOTIDE SEQUENCE [LARGE SCALE GENOMIC DNA]</scope>
    <source>
        <strain evidence="2 3">NT0128</strain>
    </source>
</reference>
<sequence length="1267" mass="138408">MSRLLALVLVFLRRSLWLGAIGLMLLALYVSLGRQLVPLVAEYRLEVQNKARELLNVPIELGNLEGRWEGFSPRLLAHDVILGEGDMAMRLDQLALVPDIAASLLSRQLQLRTVEFVGAHLSLVQGADGRWRVGGLPERDDQGPIDLPKLLGELQRIQYLRLLDSQITLEAHTEAPVTLTYANLELHTAGKHLRLDGRVLLPDGQPLSTHAQVRVQADDWRASEAELYLSLPQSDWAAWLPASLTGSWALDQLQVGGEVWLDWREHELARAVARLNVPILRVGRSQREPVRIEDLAVNAYLDRGVEGYRLQLDGLAFTFAGNRWRDTAVLVQQNIAEDRWRLQSDHTAVGPIAALVHAVVPLPELANEYLLGLAPSGTLRNLQLDYRPTAPRDERLAFTANLDAVSIAAHDWVPAVHNVSGAVQGNLAGGELRFDNRDFSLHLAQLFPRPWDYYRARGRLRWALDDQAVTLASPYLQVEGEEGQIAGDFLIRLMRDPAAEDYMDLRVGIRDGDARFTEKYLPTRSPALSPALSEWLNTAIRSGTVEQGYFEYQGSINKNADDAARSLSLYFKVKDAELAFQPGWPILREGRGEVLIEDSGVRIRLADGRMLDSRLHDATAEIPHVAGDQTLRLGIEGRVDGRLRDALTLMQVAPIGTGELFAGWHGEGPLSGTLQLDIPLAKGEQPQVVADFSSTDAALFIRQADLQLDTLSGEFRYDSERGFSAKAFRGRTLGSPIQGKATATGAPGDPSTRIEASGTVALQRLLAWRKIEQPLPLSGELPFRLSLNLSGADNQLQVDSSLLGTALALPVPFGKPAEQRRDTTLRMTFGGDRQRYTLRHGTLAALAFVVPNGDWTEGGGELVLGGGAANLRTDQGLYVRGELSQLELGAWQALLETYGQSSADQTGASMLRQANLDIGAFDGFGTHIDNLAVELRRHSSGWLLGLDSETVAGTVRLSDTDGEPIALELSRVRLPAAEPSNPQVPPGDALAAVDPKRLPAMDISVAQVLRGEELMGSGSLKMRPSSDGVAFSNLALDLKGLKLGGAGGWNATRTWYKGRLEGENVADVLLAWGFAPSTTSRDFRLDVDGSWPGSPAYFALNRLSGRLDARLRKGQLREVDGGAQALRVFGLLNFDSIGRRLRLDFSDLFSKGLSYDRIQTELVATHGVYVTSQPLTVAGPSSNLELNGQLDLVRDQIDAKLLVTLPVSNNLPLAALIVGAPAIGGALFVVDKLLGDKVARFATVQYNVEGPWQAPRITFDKPFEKPN</sequence>
<organism evidence="2 3">
    <name type="scientific">Stutzerimonas stutzeri</name>
    <name type="common">Pseudomonas stutzeri</name>
    <dbReference type="NCBI Taxonomy" id="316"/>
    <lineage>
        <taxon>Bacteria</taxon>
        <taxon>Pseudomonadati</taxon>
        <taxon>Pseudomonadota</taxon>
        <taxon>Gammaproteobacteria</taxon>
        <taxon>Pseudomonadales</taxon>
        <taxon>Pseudomonadaceae</taxon>
        <taxon>Stutzerimonas</taxon>
    </lineage>
</organism>
<gene>
    <name evidence="2" type="ORF">UF78_17635</name>
</gene>
<evidence type="ECO:0000313" key="3">
    <source>
        <dbReference type="Proteomes" id="UP000032487"/>
    </source>
</evidence>
<dbReference type="RefSeq" id="WP_045163519.1">
    <property type="nucleotide sequence ID" value="NZ_JYHV01000034.1"/>
</dbReference>
<dbReference type="PANTHER" id="PTHR38690">
    <property type="entry name" value="PROTEASE-RELATED"/>
    <property type="match status" value="1"/>
</dbReference>